<evidence type="ECO:0008006" key="5">
    <source>
        <dbReference type="Google" id="ProtNLM"/>
    </source>
</evidence>
<protein>
    <recommendedName>
        <fullName evidence="5">Glycine zipper domain-containing protein</fullName>
    </recommendedName>
</protein>
<name>A0ABX7BFN2_9PROT</name>
<sequence>MRKSHGAPRAGLRISLLGIVAGLALAGCETAGGGTAAAGVGTLGGAAAGAGVSRAIFGNSTSGMLIGAAAGGIAGNMTLDRQAEIRRSQEAEASRDASARRQLDFERQRALQDEEVRREIEERRLFEQWQRERIG</sequence>
<evidence type="ECO:0000256" key="1">
    <source>
        <dbReference type="SAM" id="MobiDB-lite"/>
    </source>
</evidence>
<dbReference type="Proteomes" id="UP000595197">
    <property type="component" value="Plasmid pTT6-1"/>
</dbReference>
<keyword evidence="4" id="KW-1185">Reference proteome</keyword>
<feature type="signal peptide" evidence="2">
    <location>
        <begin position="1"/>
        <end position="26"/>
    </location>
</feature>
<evidence type="ECO:0000256" key="2">
    <source>
        <dbReference type="SAM" id="SignalP"/>
    </source>
</evidence>
<feature type="region of interest" description="Disordered" evidence="1">
    <location>
        <begin position="84"/>
        <end position="117"/>
    </location>
</feature>
<feature type="chain" id="PRO_5047387991" description="Glycine zipper domain-containing protein" evidence="2">
    <location>
        <begin position="27"/>
        <end position="135"/>
    </location>
</feature>
<keyword evidence="2" id="KW-0732">Signal</keyword>
<reference evidence="3" key="1">
    <citation type="submission" date="2021-02" db="EMBL/GenBank/DDBJ databases">
        <title>Skermanella TT6 skin isolate.</title>
        <authorList>
            <person name="Lee K."/>
            <person name="Ganzorig M."/>
        </authorList>
    </citation>
    <scope>NUCLEOTIDE SEQUENCE</scope>
    <source>
        <strain evidence="3">TT6</strain>
    </source>
</reference>
<organism evidence="3 4">
    <name type="scientific">Skermanella cutis</name>
    <dbReference type="NCBI Taxonomy" id="2775420"/>
    <lineage>
        <taxon>Bacteria</taxon>
        <taxon>Pseudomonadati</taxon>
        <taxon>Pseudomonadota</taxon>
        <taxon>Alphaproteobacteria</taxon>
        <taxon>Rhodospirillales</taxon>
        <taxon>Azospirillaceae</taxon>
        <taxon>Skermanella</taxon>
    </lineage>
</organism>
<dbReference type="PROSITE" id="PS51257">
    <property type="entry name" value="PROKAR_LIPOPROTEIN"/>
    <property type="match status" value="1"/>
</dbReference>
<dbReference type="EMBL" id="CP067421">
    <property type="protein sequence ID" value="QQP92944.1"/>
    <property type="molecule type" value="Genomic_DNA"/>
</dbReference>
<proteinExistence type="predicted"/>
<evidence type="ECO:0000313" key="4">
    <source>
        <dbReference type="Proteomes" id="UP000595197"/>
    </source>
</evidence>
<dbReference type="RefSeq" id="WP_201082236.1">
    <property type="nucleotide sequence ID" value="NZ_CP067421.1"/>
</dbReference>
<keyword evidence="3" id="KW-0614">Plasmid</keyword>
<geneLocation type="plasmid" evidence="3 4">
    <name>pTT6-1</name>
</geneLocation>
<accession>A0ABX7BFN2</accession>
<gene>
    <name evidence="3" type="ORF">IGS68_31410</name>
</gene>
<evidence type="ECO:0000313" key="3">
    <source>
        <dbReference type="EMBL" id="QQP92944.1"/>
    </source>
</evidence>